<keyword evidence="3 6" id="KW-0479">Metal-binding</keyword>
<proteinExistence type="inferred from homology"/>
<comment type="cofactor">
    <cofactor evidence="1 6">
        <name>Mg(2+)</name>
        <dbReference type="ChEBI" id="CHEBI:18420"/>
    </cofactor>
</comment>
<protein>
    <recommendedName>
        <fullName evidence="6">Terpene synthase</fullName>
        <ecNumber evidence="6">4.2.3.-</ecNumber>
    </recommendedName>
</protein>
<dbReference type="Gene3D" id="1.10.600.10">
    <property type="entry name" value="Farnesyl Diphosphate Synthase"/>
    <property type="match status" value="1"/>
</dbReference>
<evidence type="ECO:0000256" key="6">
    <source>
        <dbReference type="RuleBase" id="RU366034"/>
    </source>
</evidence>
<evidence type="ECO:0000256" key="5">
    <source>
        <dbReference type="ARBA" id="ARBA00023239"/>
    </source>
</evidence>
<dbReference type="GO" id="GO:0046872">
    <property type="term" value="F:metal ion binding"/>
    <property type="evidence" value="ECO:0007669"/>
    <property type="project" value="UniProtKB-KW"/>
</dbReference>
<dbReference type="SUPFAM" id="SSF48576">
    <property type="entry name" value="Terpenoid synthases"/>
    <property type="match status" value="1"/>
</dbReference>
<evidence type="ECO:0000256" key="3">
    <source>
        <dbReference type="ARBA" id="ARBA00022723"/>
    </source>
</evidence>
<keyword evidence="4 6" id="KW-0460">Magnesium</keyword>
<accession>A0A8H4VJ69</accession>
<comment type="similarity">
    <text evidence="2 6">Belongs to the terpene synthase family.</text>
</comment>
<dbReference type="EC" id="4.2.3.-" evidence="6"/>
<dbReference type="SFLD" id="SFLDG01020">
    <property type="entry name" value="Terpene_Cyclase_Like_2"/>
    <property type="match status" value="1"/>
</dbReference>
<feature type="region of interest" description="Disordered" evidence="7">
    <location>
        <begin position="372"/>
        <end position="401"/>
    </location>
</feature>
<evidence type="ECO:0000256" key="2">
    <source>
        <dbReference type="ARBA" id="ARBA00006333"/>
    </source>
</evidence>
<dbReference type="SFLD" id="SFLDS00005">
    <property type="entry name" value="Isoprenoid_Synthase_Type_I"/>
    <property type="match status" value="1"/>
</dbReference>
<evidence type="ECO:0000313" key="8">
    <source>
        <dbReference type="EMBL" id="KAF4611773.1"/>
    </source>
</evidence>
<comment type="caution">
    <text evidence="8">The sequence shown here is derived from an EMBL/GenBank/DDBJ whole genome shotgun (WGS) entry which is preliminary data.</text>
</comment>
<dbReference type="InterPro" id="IPR034686">
    <property type="entry name" value="Terpene_cyclase-like_2"/>
</dbReference>
<dbReference type="GO" id="GO:0008299">
    <property type="term" value="P:isoprenoid biosynthetic process"/>
    <property type="evidence" value="ECO:0007669"/>
    <property type="project" value="UniProtKB-ARBA"/>
</dbReference>
<sequence length="523" mass="59311">MSPQEYILPDLLREWPWRRRLSPFYAETKQKSSTWVESFKPFSRRGQKAFDACDLNLLANLTYSNRHKEFIRVGCDLMNFYFIYDEYTDVSDPSVAEELANIVIEQMKDELDTTLHPYSHNHVLGGMTREFWKRAKTLARPGSSCFNRFITFSETYLRAVTQEAHDRAEKKVRSIEEYMELRRDTCGARPTLALIEFGLDLPEEVTSHPVMASLFDCAVDLIICVNDMHSYVREYSCGLANHNILTPIMKEHNLGLQESLDWLGSYTAVLIEKFMTDLDRIPSWGPEMDDCVQTYIDGLGQWIRGNDDWSCESKRYHGNEGLRIRDTRVVCLAWKPDNYAKMEDSSVVNVLDESCAASSAFLTPPSLSSASASSSSSSSSSSSFISSPRSPSSARTFFSEDQENDGEALPAGIVPLAFSTSSSQTATSSSLSSTSWASAKIHRLRAVRMEVATWWAVVTRKIRHPKNKKHNKPPTISCPSQSTFTYLSSPSQWRLKLSFSPTPSHTMDRKKSFGDISFLDMDF</sequence>
<dbReference type="GO" id="GO:0010333">
    <property type="term" value="F:terpene synthase activity"/>
    <property type="evidence" value="ECO:0007669"/>
    <property type="project" value="InterPro"/>
</dbReference>
<evidence type="ECO:0000256" key="4">
    <source>
        <dbReference type="ARBA" id="ARBA00022842"/>
    </source>
</evidence>
<dbReference type="Pfam" id="PF19086">
    <property type="entry name" value="Terpene_syn_C_2"/>
    <property type="match status" value="1"/>
</dbReference>
<reference evidence="8 9" key="1">
    <citation type="submission" date="2019-12" db="EMBL/GenBank/DDBJ databases">
        <authorList>
            <person name="Floudas D."/>
            <person name="Bentzer J."/>
            <person name="Ahren D."/>
            <person name="Johansson T."/>
            <person name="Persson P."/>
            <person name="Tunlid A."/>
        </authorList>
    </citation>
    <scope>NUCLEOTIDE SEQUENCE [LARGE SCALE GENOMIC DNA]</scope>
    <source>
        <strain evidence="8 9">CBS 102.39</strain>
    </source>
</reference>
<dbReference type="PANTHER" id="PTHR35201">
    <property type="entry name" value="TERPENE SYNTHASE"/>
    <property type="match status" value="1"/>
</dbReference>
<evidence type="ECO:0000256" key="7">
    <source>
        <dbReference type="SAM" id="MobiDB-lite"/>
    </source>
</evidence>
<keyword evidence="5 6" id="KW-0456">Lyase</keyword>
<dbReference type="Proteomes" id="UP000521872">
    <property type="component" value="Unassembled WGS sequence"/>
</dbReference>
<dbReference type="AlphaFoldDB" id="A0A8H4VJ69"/>
<evidence type="ECO:0000256" key="1">
    <source>
        <dbReference type="ARBA" id="ARBA00001946"/>
    </source>
</evidence>
<dbReference type="EMBL" id="JAACJL010000057">
    <property type="protein sequence ID" value="KAF4611773.1"/>
    <property type="molecule type" value="Genomic_DNA"/>
</dbReference>
<keyword evidence="9" id="KW-1185">Reference proteome</keyword>
<evidence type="ECO:0000313" key="9">
    <source>
        <dbReference type="Proteomes" id="UP000521872"/>
    </source>
</evidence>
<gene>
    <name evidence="8" type="ORF">D9613_003921</name>
</gene>
<dbReference type="InterPro" id="IPR008949">
    <property type="entry name" value="Isoprenoid_synthase_dom_sf"/>
</dbReference>
<feature type="compositionally biased region" description="Low complexity" evidence="7">
    <location>
        <begin position="372"/>
        <end position="399"/>
    </location>
</feature>
<organism evidence="8 9">
    <name type="scientific">Agrocybe pediades</name>
    <dbReference type="NCBI Taxonomy" id="84607"/>
    <lineage>
        <taxon>Eukaryota</taxon>
        <taxon>Fungi</taxon>
        <taxon>Dikarya</taxon>
        <taxon>Basidiomycota</taxon>
        <taxon>Agaricomycotina</taxon>
        <taxon>Agaricomycetes</taxon>
        <taxon>Agaricomycetidae</taxon>
        <taxon>Agaricales</taxon>
        <taxon>Agaricineae</taxon>
        <taxon>Strophariaceae</taxon>
        <taxon>Agrocybe</taxon>
    </lineage>
</organism>
<name>A0A8H4VJ69_9AGAR</name>
<dbReference type="PANTHER" id="PTHR35201:SF4">
    <property type="entry name" value="BETA-PINACENE SYNTHASE-RELATED"/>
    <property type="match status" value="1"/>
</dbReference>